<dbReference type="PANTHER" id="PTHR42760:SF40">
    <property type="entry name" value="3-OXOACYL-[ACYL-CARRIER-PROTEIN] REDUCTASE, CHLOROPLASTIC"/>
    <property type="match status" value="1"/>
</dbReference>
<proteinExistence type="inferred from homology"/>
<dbReference type="SMART" id="SM00822">
    <property type="entry name" value="PKS_KR"/>
    <property type="match status" value="1"/>
</dbReference>
<name>A0A1M6UR00_9BACT</name>
<dbReference type="SUPFAM" id="SSF51735">
    <property type="entry name" value="NAD(P)-binding Rossmann-fold domains"/>
    <property type="match status" value="1"/>
</dbReference>
<gene>
    <name evidence="4" type="ORF">SAMN04488087_1822</name>
</gene>
<evidence type="ECO:0000259" key="3">
    <source>
        <dbReference type="SMART" id="SM00822"/>
    </source>
</evidence>
<dbReference type="PRINTS" id="PR00080">
    <property type="entry name" value="SDRFAMILY"/>
</dbReference>
<evidence type="ECO:0000256" key="2">
    <source>
        <dbReference type="RuleBase" id="RU000363"/>
    </source>
</evidence>
<reference evidence="5" key="1">
    <citation type="submission" date="2016-11" db="EMBL/GenBank/DDBJ databases">
        <authorList>
            <person name="Varghese N."/>
            <person name="Submissions S."/>
        </authorList>
    </citation>
    <scope>NUCLEOTIDE SEQUENCE [LARGE SCALE GENOMIC DNA]</scope>
    <source>
        <strain evidence="5">DSM 22212</strain>
    </source>
</reference>
<comment type="similarity">
    <text evidence="1 2">Belongs to the short-chain dehydrogenases/reductases (SDR) family.</text>
</comment>
<dbReference type="InterPro" id="IPR002347">
    <property type="entry name" value="SDR_fam"/>
</dbReference>
<dbReference type="Gene3D" id="3.40.50.720">
    <property type="entry name" value="NAD(P)-binding Rossmann-like Domain"/>
    <property type="match status" value="1"/>
</dbReference>
<dbReference type="InterPro" id="IPR036291">
    <property type="entry name" value="NAD(P)-bd_dom_sf"/>
</dbReference>
<dbReference type="Proteomes" id="UP000185812">
    <property type="component" value="Unassembled WGS sequence"/>
</dbReference>
<dbReference type="GO" id="GO:0030497">
    <property type="term" value="P:fatty acid elongation"/>
    <property type="evidence" value="ECO:0007669"/>
    <property type="project" value="TreeGrafter"/>
</dbReference>
<dbReference type="Pfam" id="PF00106">
    <property type="entry name" value="adh_short"/>
    <property type="match status" value="1"/>
</dbReference>
<organism evidence="4 5">
    <name type="scientific">Rhodothermus profundi</name>
    <dbReference type="NCBI Taxonomy" id="633813"/>
    <lineage>
        <taxon>Bacteria</taxon>
        <taxon>Pseudomonadati</taxon>
        <taxon>Rhodothermota</taxon>
        <taxon>Rhodothermia</taxon>
        <taxon>Rhodothermales</taxon>
        <taxon>Rhodothermaceae</taxon>
        <taxon>Rhodothermus</taxon>
    </lineage>
</organism>
<dbReference type="InterPro" id="IPR057326">
    <property type="entry name" value="KR_dom"/>
</dbReference>
<dbReference type="STRING" id="633813.SAMN04488087_1822"/>
<dbReference type="EMBL" id="FRAU01000005">
    <property type="protein sequence ID" value="SHK71600.1"/>
    <property type="molecule type" value="Genomic_DNA"/>
</dbReference>
<sequence length="231" mass="24612">METRSLTHKVVVVTGAGGRLGQAILQRFAREGARLAAVVRTADQARQFQLPEGAEGAVFHAELADEAQVAACFGKIWDSFGYVDVLVHAAGLWAERPFLEMTLDDWRALLDANLTSTFLCFREAARLMRGRPNGRLIAFASMQGADRGRARQAAYSAAKGGLVRLVEAIGSELAAQGITAHVIAPSVIRYDGQEGTSGVEADKLAELCVYLCSAAGAALNGTVLRAYGRGF</sequence>
<dbReference type="RefSeq" id="WP_072715647.1">
    <property type="nucleotide sequence ID" value="NZ_FRAU01000005.1"/>
</dbReference>
<evidence type="ECO:0000313" key="5">
    <source>
        <dbReference type="Proteomes" id="UP000185812"/>
    </source>
</evidence>
<keyword evidence="5" id="KW-1185">Reference proteome</keyword>
<accession>A0A1M6UR00</accession>
<dbReference type="AlphaFoldDB" id="A0A1M6UR00"/>
<dbReference type="OrthoDB" id="9788235at2"/>
<evidence type="ECO:0000256" key="1">
    <source>
        <dbReference type="ARBA" id="ARBA00006484"/>
    </source>
</evidence>
<feature type="domain" description="Ketoreductase" evidence="3">
    <location>
        <begin position="9"/>
        <end position="186"/>
    </location>
</feature>
<dbReference type="PANTHER" id="PTHR42760">
    <property type="entry name" value="SHORT-CHAIN DEHYDROGENASES/REDUCTASES FAMILY MEMBER"/>
    <property type="match status" value="1"/>
</dbReference>
<evidence type="ECO:0000313" key="4">
    <source>
        <dbReference type="EMBL" id="SHK71600.1"/>
    </source>
</evidence>
<dbReference type="CDD" id="cd05233">
    <property type="entry name" value="SDR_c"/>
    <property type="match status" value="1"/>
</dbReference>
<protein>
    <submittedName>
        <fullName evidence="4">3-oxoacyl-[acyl-carrier protein] reductase</fullName>
    </submittedName>
</protein>
<dbReference type="PRINTS" id="PR00081">
    <property type="entry name" value="GDHRDH"/>
</dbReference>
<dbReference type="GO" id="GO:0016616">
    <property type="term" value="F:oxidoreductase activity, acting on the CH-OH group of donors, NAD or NADP as acceptor"/>
    <property type="evidence" value="ECO:0007669"/>
    <property type="project" value="TreeGrafter"/>
</dbReference>